<gene>
    <name evidence="1" type="ORF">METZ01_LOCUS214109</name>
</gene>
<name>A0A382FEZ6_9ZZZZ</name>
<feature type="non-terminal residue" evidence="1">
    <location>
        <position position="89"/>
    </location>
</feature>
<sequence>MNKIFSVEEIIAENKIGFYPNLPRPFKSLIKSVLHEKQVNVLLNDYQDEKNFDFINQVLNYFNISINTHFKIPLEKLKRCIVVCNHPTG</sequence>
<evidence type="ECO:0000313" key="1">
    <source>
        <dbReference type="EMBL" id="SVB61255.1"/>
    </source>
</evidence>
<evidence type="ECO:0008006" key="2">
    <source>
        <dbReference type="Google" id="ProtNLM"/>
    </source>
</evidence>
<accession>A0A382FEZ6</accession>
<dbReference type="EMBL" id="UINC01049452">
    <property type="protein sequence ID" value="SVB61255.1"/>
    <property type="molecule type" value="Genomic_DNA"/>
</dbReference>
<organism evidence="1">
    <name type="scientific">marine metagenome</name>
    <dbReference type="NCBI Taxonomy" id="408172"/>
    <lineage>
        <taxon>unclassified sequences</taxon>
        <taxon>metagenomes</taxon>
        <taxon>ecological metagenomes</taxon>
    </lineage>
</organism>
<protein>
    <recommendedName>
        <fullName evidence="2">Phospholipid/glycerol acyltransferase domain-containing protein</fullName>
    </recommendedName>
</protein>
<proteinExistence type="predicted"/>
<dbReference type="AlphaFoldDB" id="A0A382FEZ6"/>
<reference evidence="1" key="1">
    <citation type="submission" date="2018-05" db="EMBL/GenBank/DDBJ databases">
        <authorList>
            <person name="Lanie J.A."/>
            <person name="Ng W.-L."/>
            <person name="Kazmierczak K.M."/>
            <person name="Andrzejewski T.M."/>
            <person name="Davidsen T.M."/>
            <person name="Wayne K.J."/>
            <person name="Tettelin H."/>
            <person name="Glass J.I."/>
            <person name="Rusch D."/>
            <person name="Podicherti R."/>
            <person name="Tsui H.-C.T."/>
            <person name="Winkler M.E."/>
        </authorList>
    </citation>
    <scope>NUCLEOTIDE SEQUENCE</scope>
</reference>